<accession>A0A6A2YY90</accession>
<dbReference type="EMBL" id="VEPZ02001240">
    <property type="protein sequence ID" value="KAE8684396.1"/>
    <property type="molecule type" value="Genomic_DNA"/>
</dbReference>
<sequence>MPTPAMWAVAPATTNGGNAFWMLPSKSGSAGFEILQQQRTGGHHLGLGVTETNMGLLGRTGISVYDDNNNRVGLKMNLDQENHTEGSDSGDENPATDS</sequence>
<organism evidence="2 3">
    <name type="scientific">Hibiscus syriacus</name>
    <name type="common">Rose of Sharon</name>
    <dbReference type="NCBI Taxonomy" id="106335"/>
    <lineage>
        <taxon>Eukaryota</taxon>
        <taxon>Viridiplantae</taxon>
        <taxon>Streptophyta</taxon>
        <taxon>Embryophyta</taxon>
        <taxon>Tracheophyta</taxon>
        <taxon>Spermatophyta</taxon>
        <taxon>Magnoliopsida</taxon>
        <taxon>eudicotyledons</taxon>
        <taxon>Gunneridae</taxon>
        <taxon>Pentapetalae</taxon>
        <taxon>rosids</taxon>
        <taxon>malvids</taxon>
        <taxon>Malvales</taxon>
        <taxon>Malvaceae</taxon>
        <taxon>Malvoideae</taxon>
        <taxon>Hibiscus</taxon>
    </lineage>
</organism>
<evidence type="ECO:0000256" key="1">
    <source>
        <dbReference type="SAM" id="MobiDB-lite"/>
    </source>
</evidence>
<comment type="caution">
    <text evidence="2">The sequence shown here is derived from an EMBL/GenBank/DDBJ whole genome shotgun (WGS) entry which is preliminary data.</text>
</comment>
<dbReference type="Proteomes" id="UP000436088">
    <property type="component" value="Unassembled WGS sequence"/>
</dbReference>
<keyword evidence="3" id="KW-1185">Reference proteome</keyword>
<feature type="region of interest" description="Disordered" evidence="1">
    <location>
        <begin position="77"/>
        <end position="98"/>
    </location>
</feature>
<protein>
    <submittedName>
        <fullName evidence="2">Uncharacterized protein</fullName>
    </submittedName>
</protein>
<proteinExistence type="predicted"/>
<evidence type="ECO:0000313" key="2">
    <source>
        <dbReference type="EMBL" id="KAE8684396.1"/>
    </source>
</evidence>
<reference evidence="2" key="1">
    <citation type="submission" date="2019-09" db="EMBL/GenBank/DDBJ databases">
        <title>Draft genome information of white flower Hibiscus syriacus.</title>
        <authorList>
            <person name="Kim Y.-M."/>
        </authorList>
    </citation>
    <scope>NUCLEOTIDE SEQUENCE [LARGE SCALE GENOMIC DNA]</scope>
    <source>
        <strain evidence="2">YM2019G1</strain>
    </source>
</reference>
<gene>
    <name evidence="2" type="ORF">F3Y22_tig00111131pilonHSYRG00147</name>
</gene>
<dbReference type="AlphaFoldDB" id="A0A6A2YY90"/>
<name>A0A6A2YY90_HIBSY</name>
<evidence type="ECO:0000313" key="3">
    <source>
        <dbReference type="Proteomes" id="UP000436088"/>
    </source>
</evidence>